<dbReference type="STRING" id="993689.GCA_002077135_00311"/>
<sequence length="440" mass="46955">MRRGMGMGAAANAAGMEGTGSLFRAEAVRAHQDAWLGDIHLATPPRRWLVVGTALILTGAIVAYLFLGQYTRRATVPGTLVPTSGLLNVTALQSGVVRKLAVHLGQHVQAGQPLLDIDGALGSTAMGSEAAVEIAQLQAQQLKLQADLIDQQGLLLDQTDALRSRIAALGAQRSEIIGEIALERESVHSLGTLLAKIRPLGKEGYVSALEIQQQQLADLNARSQLKSLISQREALGEQSGDAGAQLAQLPLQAASQRHATQNQLAQNRATLAQAETQQALVLRAPEAGVVSALVIKPGMSVASGETLLSIVPQGAHLLAQLLVPSSAVGFVHRGETVLLRYQAFPYQKYGLRHGRVTEVSRSALDPTEAAALLGQPVKASFYRVLVALRRQRVRAYGHLEPLKAGMVLTANVLLDKRPLIDWIFEPLLGMKQRIDAEGKA</sequence>
<comment type="caution">
    <text evidence="3">The sequence shown here is derived from an EMBL/GenBank/DDBJ whole genome shotgun (WGS) entry which is preliminary data.</text>
</comment>
<keyword evidence="1" id="KW-0812">Transmembrane</keyword>
<evidence type="ECO:0000313" key="4">
    <source>
        <dbReference type="Proteomes" id="UP000307749"/>
    </source>
</evidence>
<dbReference type="PANTHER" id="PTHR30386:SF28">
    <property type="entry name" value="EXPORTED PROTEIN"/>
    <property type="match status" value="1"/>
</dbReference>
<dbReference type="OrthoDB" id="9775513at2"/>
<evidence type="ECO:0000259" key="2">
    <source>
        <dbReference type="Pfam" id="PF26002"/>
    </source>
</evidence>
<dbReference type="EMBL" id="MWQO01000008">
    <property type="protein sequence ID" value="THD11664.1"/>
    <property type="molecule type" value="Genomic_DNA"/>
</dbReference>
<dbReference type="Gene3D" id="2.40.50.100">
    <property type="match status" value="1"/>
</dbReference>
<evidence type="ECO:0000313" key="3">
    <source>
        <dbReference type="EMBL" id="THD11664.1"/>
    </source>
</evidence>
<dbReference type="Proteomes" id="UP000307749">
    <property type="component" value="Unassembled WGS sequence"/>
</dbReference>
<keyword evidence="1" id="KW-0472">Membrane</keyword>
<dbReference type="PANTHER" id="PTHR30386">
    <property type="entry name" value="MEMBRANE FUSION SUBUNIT OF EMRAB-TOLC MULTIDRUG EFFLUX PUMP"/>
    <property type="match status" value="1"/>
</dbReference>
<feature type="domain" description="AprE-like beta-barrel" evidence="2">
    <location>
        <begin position="317"/>
        <end position="412"/>
    </location>
</feature>
<dbReference type="InterPro" id="IPR050739">
    <property type="entry name" value="MFP"/>
</dbReference>
<reference evidence="3 4" key="1">
    <citation type="submission" date="2017-02" db="EMBL/GenBank/DDBJ databases">
        <title>Whole genome sequencing of Metallibacterium scheffleri DSM 24874 (T).</title>
        <authorList>
            <person name="Kumar S."/>
            <person name="Patil P."/>
            <person name="Patil P.B."/>
        </authorList>
    </citation>
    <scope>NUCLEOTIDE SEQUENCE [LARGE SCALE GENOMIC DNA]</scope>
    <source>
        <strain evidence="3 4">DSM 24874</strain>
    </source>
</reference>
<keyword evidence="4" id="KW-1185">Reference proteome</keyword>
<gene>
    <name evidence="3" type="ORF">B1806_02710</name>
</gene>
<feature type="transmembrane region" description="Helical" evidence="1">
    <location>
        <begin position="48"/>
        <end position="67"/>
    </location>
</feature>
<protein>
    <recommendedName>
        <fullName evidence="2">AprE-like beta-barrel domain-containing protein</fullName>
    </recommendedName>
</protein>
<keyword evidence="1" id="KW-1133">Transmembrane helix</keyword>
<dbReference type="InterPro" id="IPR058982">
    <property type="entry name" value="Beta-barrel_AprE"/>
</dbReference>
<dbReference type="Pfam" id="PF26002">
    <property type="entry name" value="Beta-barrel_AprE"/>
    <property type="match status" value="1"/>
</dbReference>
<evidence type="ECO:0000256" key="1">
    <source>
        <dbReference type="SAM" id="Phobius"/>
    </source>
</evidence>
<dbReference type="AlphaFoldDB" id="A0A4S3KTR5"/>
<organism evidence="3 4">
    <name type="scientific">Metallibacterium scheffleri</name>
    <dbReference type="NCBI Taxonomy" id="993689"/>
    <lineage>
        <taxon>Bacteria</taxon>
        <taxon>Pseudomonadati</taxon>
        <taxon>Pseudomonadota</taxon>
        <taxon>Gammaproteobacteria</taxon>
        <taxon>Lysobacterales</taxon>
        <taxon>Rhodanobacteraceae</taxon>
        <taxon>Metallibacterium</taxon>
    </lineage>
</organism>
<accession>A0A4S3KTR5</accession>
<name>A0A4S3KTR5_9GAMM</name>
<proteinExistence type="predicted"/>
<dbReference type="PRINTS" id="PR01490">
    <property type="entry name" value="RTXTOXIND"/>
</dbReference>